<sequence length="44" mass="5091">MFLAQESFLLDEGDDTAFAHECRRRVLMSFMDSEIDGQNRHSSP</sequence>
<reference evidence="1" key="1">
    <citation type="journal article" date="2013" name="Proc. Natl. Acad. Sci. U.S.A.">
        <title>Diversity and abundance of phosphonate biosynthetic genes in nature.</title>
        <authorList>
            <person name="Yu X."/>
            <person name="Doroghazi J.R."/>
            <person name="Janga S.C."/>
            <person name="Zhang J.K."/>
            <person name="Circello B."/>
            <person name="Griffin B.M."/>
            <person name="Labeda D.P."/>
            <person name="Metcalf W.W."/>
        </authorList>
    </citation>
    <scope>NUCLEOTIDE SEQUENCE</scope>
    <source>
        <strain evidence="1">MMG1612</strain>
    </source>
</reference>
<evidence type="ECO:0000313" key="1">
    <source>
        <dbReference type="EMBL" id="AGZ94031.1"/>
    </source>
</evidence>
<dbReference type="EMBL" id="KF386869">
    <property type="protein sequence ID" value="AGZ94031.1"/>
    <property type="molecule type" value="Genomic_DNA"/>
</dbReference>
<dbReference type="AlphaFoldDB" id="U5YR07"/>
<accession>U5YR07</accession>
<protein>
    <submittedName>
        <fullName evidence="1">Uncharacterized protein</fullName>
    </submittedName>
</protein>
<name>U5YR07_9ACTN</name>
<proteinExistence type="predicted"/>
<organism evidence="1">
    <name type="scientific">Streptomyces sp. MMG1612</name>
    <dbReference type="NCBI Taxonomy" id="1415547"/>
    <lineage>
        <taxon>Bacteria</taxon>
        <taxon>Bacillati</taxon>
        <taxon>Actinomycetota</taxon>
        <taxon>Actinomycetes</taxon>
        <taxon>Kitasatosporales</taxon>
        <taxon>Streptomycetaceae</taxon>
        <taxon>Streptomyces</taxon>
    </lineage>
</organism>